<dbReference type="PRINTS" id="PR00406">
    <property type="entry name" value="CYTB5RDTASE"/>
</dbReference>
<organism evidence="8">
    <name type="scientific">Perkinsus marinus (strain ATCC 50983 / TXsc)</name>
    <dbReference type="NCBI Taxonomy" id="423536"/>
    <lineage>
        <taxon>Eukaryota</taxon>
        <taxon>Sar</taxon>
        <taxon>Alveolata</taxon>
        <taxon>Perkinsozoa</taxon>
        <taxon>Perkinsea</taxon>
        <taxon>Perkinsida</taxon>
        <taxon>Perkinsidae</taxon>
        <taxon>Perkinsus</taxon>
    </lineage>
</organism>
<proteinExistence type="predicted"/>
<dbReference type="GeneID" id="9049199"/>
<dbReference type="PANTHER" id="PTHR19370">
    <property type="entry name" value="NADH-CYTOCHROME B5 REDUCTASE"/>
    <property type="match status" value="1"/>
</dbReference>
<dbReference type="InterPro" id="IPR001834">
    <property type="entry name" value="CBR-like"/>
</dbReference>
<protein>
    <recommendedName>
        <fullName evidence="6">FAD-binding FR-type domain-containing protein</fullName>
    </recommendedName>
</protein>
<feature type="binding site" evidence="5">
    <location>
        <position position="48"/>
    </location>
    <ligand>
        <name>FAD</name>
        <dbReference type="ChEBI" id="CHEBI:57692"/>
    </ligand>
</feature>
<feature type="binding site" evidence="5">
    <location>
        <position position="64"/>
    </location>
    <ligand>
        <name>FAD</name>
        <dbReference type="ChEBI" id="CHEBI:57692"/>
    </ligand>
</feature>
<evidence type="ECO:0000256" key="5">
    <source>
        <dbReference type="PIRSR" id="PIRSR601834-1"/>
    </source>
</evidence>
<feature type="non-terminal residue" evidence="7">
    <location>
        <position position="104"/>
    </location>
</feature>
<accession>C5KB67</accession>
<dbReference type="Proteomes" id="UP000007800">
    <property type="component" value="Unassembled WGS sequence"/>
</dbReference>
<keyword evidence="4" id="KW-0560">Oxidoreductase</keyword>
<feature type="non-terminal residue" evidence="7">
    <location>
        <position position="1"/>
    </location>
</feature>
<dbReference type="GO" id="GO:0016491">
    <property type="term" value="F:oxidoreductase activity"/>
    <property type="evidence" value="ECO:0007669"/>
    <property type="project" value="UniProtKB-KW"/>
</dbReference>
<dbReference type="Pfam" id="PF00970">
    <property type="entry name" value="FAD_binding_6"/>
    <property type="match status" value="1"/>
</dbReference>
<feature type="binding site" evidence="5">
    <location>
        <position position="47"/>
    </location>
    <ligand>
        <name>FAD</name>
        <dbReference type="ChEBI" id="CHEBI:57692"/>
    </ligand>
</feature>
<name>C5KB67_PERM5</name>
<reference evidence="7 8" key="1">
    <citation type="submission" date="2008-07" db="EMBL/GenBank/DDBJ databases">
        <authorList>
            <person name="El-Sayed N."/>
            <person name="Caler E."/>
            <person name="Inman J."/>
            <person name="Amedeo P."/>
            <person name="Hass B."/>
            <person name="Wortman J."/>
        </authorList>
    </citation>
    <scope>NUCLEOTIDE SEQUENCE [LARGE SCALE GENOMIC DNA]</scope>
    <source>
        <strain evidence="8">ATCC 50983 / TXsc</strain>
    </source>
</reference>
<evidence type="ECO:0000256" key="3">
    <source>
        <dbReference type="ARBA" id="ARBA00022827"/>
    </source>
</evidence>
<comment type="cofactor">
    <cofactor evidence="1 5">
        <name>FAD</name>
        <dbReference type="ChEBI" id="CHEBI:57692"/>
    </cofactor>
</comment>
<feature type="binding site" evidence="5">
    <location>
        <position position="66"/>
    </location>
    <ligand>
        <name>FAD</name>
        <dbReference type="ChEBI" id="CHEBI:57692"/>
    </ligand>
</feature>
<sequence length="104" mass="11249">LIGKHLLNSNTNVYRFGLPSGTHVLGLPVGQHIMLGPVNAGKDAPSRPYTPITIGTALGYFDLLIKTYPSGRLTPWINQLKIGDEAFISGPFGSFTYQGKGRIH</sequence>
<evidence type="ECO:0000313" key="7">
    <source>
        <dbReference type="EMBL" id="EER18393.1"/>
    </source>
</evidence>
<dbReference type="CDD" id="cd06183">
    <property type="entry name" value="cyt_b5_reduct_like"/>
    <property type="match status" value="1"/>
</dbReference>
<feature type="binding site" evidence="5">
    <location>
        <position position="49"/>
    </location>
    <ligand>
        <name>FAD</name>
        <dbReference type="ChEBI" id="CHEBI:57692"/>
    </ligand>
</feature>
<dbReference type="OrthoDB" id="432685at2759"/>
<keyword evidence="8" id="KW-1185">Reference proteome</keyword>
<dbReference type="OMA" id="LTPWINQ"/>
<evidence type="ECO:0000259" key="6">
    <source>
        <dbReference type="PROSITE" id="PS51384"/>
    </source>
</evidence>
<dbReference type="InterPro" id="IPR008333">
    <property type="entry name" value="Cbr1-like_FAD-bd_dom"/>
</dbReference>
<evidence type="ECO:0000256" key="1">
    <source>
        <dbReference type="ARBA" id="ARBA00001974"/>
    </source>
</evidence>
<evidence type="ECO:0000256" key="2">
    <source>
        <dbReference type="ARBA" id="ARBA00022630"/>
    </source>
</evidence>
<dbReference type="RefSeq" id="XP_002786597.1">
    <property type="nucleotide sequence ID" value="XM_002786551.1"/>
</dbReference>
<keyword evidence="3 5" id="KW-0274">FAD</keyword>
<feature type="domain" description="FAD-binding FR-type" evidence="6">
    <location>
        <begin position="1"/>
        <end position="98"/>
    </location>
</feature>
<dbReference type="Gene3D" id="2.40.30.10">
    <property type="entry name" value="Translation factors"/>
    <property type="match status" value="1"/>
</dbReference>
<dbReference type="InParanoid" id="C5KB67"/>
<dbReference type="AlphaFoldDB" id="C5KB67"/>
<evidence type="ECO:0000256" key="4">
    <source>
        <dbReference type="ARBA" id="ARBA00023002"/>
    </source>
</evidence>
<dbReference type="InterPro" id="IPR017938">
    <property type="entry name" value="Riboflavin_synthase-like_b-brl"/>
</dbReference>
<gene>
    <name evidence="7" type="ORF">Pmar_PMAR005304</name>
</gene>
<dbReference type="PROSITE" id="PS51384">
    <property type="entry name" value="FAD_FR"/>
    <property type="match status" value="1"/>
</dbReference>
<dbReference type="SUPFAM" id="SSF63380">
    <property type="entry name" value="Riboflavin synthase domain-like"/>
    <property type="match status" value="1"/>
</dbReference>
<dbReference type="EMBL" id="GG671811">
    <property type="protein sequence ID" value="EER18393.1"/>
    <property type="molecule type" value="Genomic_DNA"/>
</dbReference>
<dbReference type="InterPro" id="IPR017927">
    <property type="entry name" value="FAD-bd_FR_type"/>
</dbReference>
<evidence type="ECO:0000313" key="8">
    <source>
        <dbReference type="Proteomes" id="UP000007800"/>
    </source>
</evidence>
<keyword evidence="2 5" id="KW-0285">Flavoprotein</keyword>